<accession>A0AC35H0J0</accession>
<dbReference type="WBParaSite" id="PS1159_v2.g9929.t1">
    <property type="protein sequence ID" value="PS1159_v2.g9929.t1"/>
    <property type="gene ID" value="PS1159_v2.g9929"/>
</dbReference>
<evidence type="ECO:0000313" key="1">
    <source>
        <dbReference type="Proteomes" id="UP000887580"/>
    </source>
</evidence>
<protein>
    <submittedName>
        <fullName evidence="2">Uncharacterized protein</fullName>
    </submittedName>
</protein>
<sequence length="425" mass="49618">MKNGDFVIYRHDFSGFGVDMDKYRFVRHKEFITLHAEDGRHFASLSFPNEYVAKEVMKLVWKYKCGKSGSNEFEKIPRLTIEHSNHDSAAVFSYEDKNKPVQFSTSNQNESVQSCKIFIDVEKEVIVVTPSKKAKPVELPFSQLSSMKLEVIIFKLDNGQKFKFYFSENKIATQVYGIIERISEKKKTLKAEEATLEMVFKKLNDDPSSLEEVKELIKFYVKTFTIFKEEKYQNKIYELYQLYGFHEKNIASTENDTVEVSKAVESDKSAVNEVNKGNPKRSGKRKADKSESTETFYYPNFEFRSDNNEILKEKLIIFATKDEKECYEFSFDSKGYKCSKCAGKFAVTAQYCMNEYGERFIKTNGKHVCKPVKYQSEKNVANKFLLFEFLNDSTENSFSDKILHVFNPSKTAVYVYKRLKEFNWD</sequence>
<proteinExistence type="predicted"/>
<name>A0AC35H0J0_9BILA</name>
<dbReference type="Proteomes" id="UP000887580">
    <property type="component" value="Unplaced"/>
</dbReference>
<reference evidence="2" key="1">
    <citation type="submission" date="2022-11" db="UniProtKB">
        <authorList>
            <consortium name="WormBaseParasite"/>
        </authorList>
    </citation>
    <scope>IDENTIFICATION</scope>
</reference>
<evidence type="ECO:0000313" key="2">
    <source>
        <dbReference type="WBParaSite" id="PS1159_v2.g9929.t1"/>
    </source>
</evidence>
<organism evidence="1 2">
    <name type="scientific">Panagrolaimus sp. PS1159</name>
    <dbReference type="NCBI Taxonomy" id="55785"/>
    <lineage>
        <taxon>Eukaryota</taxon>
        <taxon>Metazoa</taxon>
        <taxon>Ecdysozoa</taxon>
        <taxon>Nematoda</taxon>
        <taxon>Chromadorea</taxon>
        <taxon>Rhabditida</taxon>
        <taxon>Tylenchina</taxon>
        <taxon>Panagrolaimomorpha</taxon>
        <taxon>Panagrolaimoidea</taxon>
        <taxon>Panagrolaimidae</taxon>
        <taxon>Panagrolaimus</taxon>
    </lineage>
</organism>